<dbReference type="InterPro" id="IPR036236">
    <property type="entry name" value="Znf_C2H2_sf"/>
</dbReference>
<dbReference type="AlphaFoldDB" id="A0A2D0QAK4"/>
<evidence type="ECO:0000256" key="12">
    <source>
        <dbReference type="ARBA" id="ARBA00040434"/>
    </source>
</evidence>
<evidence type="ECO:0000256" key="10">
    <source>
        <dbReference type="ARBA" id="ARBA00023163"/>
    </source>
</evidence>
<dbReference type="PROSITE" id="PS00028">
    <property type="entry name" value="ZINC_FINGER_C2H2_1"/>
    <property type="match status" value="8"/>
</dbReference>
<comment type="subcellular location">
    <subcellularLocation>
        <location evidence="1">Nucleus</location>
    </subcellularLocation>
</comment>
<dbReference type="CTD" id="445389"/>
<evidence type="ECO:0000256" key="9">
    <source>
        <dbReference type="ARBA" id="ARBA00023125"/>
    </source>
</evidence>
<keyword evidence="11" id="KW-0539">Nucleus</keyword>
<evidence type="ECO:0000256" key="4">
    <source>
        <dbReference type="ARBA" id="ARBA00022737"/>
    </source>
</evidence>
<dbReference type="FunFam" id="3.30.160.60:FF:000032">
    <property type="entry name" value="Krueppel-like factor 4"/>
    <property type="match status" value="1"/>
</dbReference>
<keyword evidence="2" id="KW-0690">Ribosome biogenesis</keyword>
<sequence>MFIMREFNKSFPRMFICSFPDCTAAYDKEWKLEAHLCKHTGVRPFGCEYAGCGKSFCSKSHLARHELTHTGEKPFSCGEDGCTQSFTTNFNLKKHISRKHKQEAKMYTCVFEGCGKSFKKNNLLKIHESTHTLQLPYECTYEGCDRRFANPSKRKRHEKVHKGYPCPAEDCSFVAKTWTELTKHRKEHKVRVQCEECKKTFRDQWFLKQHQHVHAEVRLVFLCPRDGCKRSYTTAFNLQSHILSFHEQQRAFSCPEPGCTKAFSMKLSLQRHSVVHDPERKKQKPRPTRSLASHLSGYKTSKKRRKTPDLDDSPDSVTSQSETSKSDSNRAVISSEPVKDDVTWPCPMVLESSDQSQ</sequence>
<evidence type="ECO:0000256" key="5">
    <source>
        <dbReference type="ARBA" id="ARBA00022771"/>
    </source>
</evidence>
<evidence type="ECO:0000256" key="2">
    <source>
        <dbReference type="ARBA" id="ARBA00022517"/>
    </source>
</evidence>
<keyword evidence="10" id="KW-0804">Transcription</keyword>
<dbReference type="Proteomes" id="UP000221080">
    <property type="component" value="Chromosome 28"/>
</dbReference>
<dbReference type="SUPFAM" id="SSF57667">
    <property type="entry name" value="beta-beta-alpha zinc fingers"/>
    <property type="match status" value="5"/>
</dbReference>
<name>A0A2D0QAK4_ICTPU</name>
<evidence type="ECO:0000256" key="8">
    <source>
        <dbReference type="ARBA" id="ARBA00023015"/>
    </source>
</evidence>
<protein>
    <recommendedName>
        <fullName evidence="12">Transcription factor IIIA</fullName>
    </recommendedName>
</protein>
<keyword evidence="7" id="KW-0694">RNA-binding</keyword>
<dbReference type="GO" id="GO:0008270">
    <property type="term" value="F:zinc ion binding"/>
    <property type="evidence" value="ECO:0007669"/>
    <property type="project" value="UniProtKB-KW"/>
</dbReference>
<dbReference type="OrthoDB" id="2687452at2759"/>
<evidence type="ECO:0000256" key="6">
    <source>
        <dbReference type="ARBA" id="ARBA00022833"/>
    </source>
</evidence>
<dbReference type="InterPro" id="IPR013087">
    <property type="entry name" value="Znf_C2H2_type"/>
</dbReference>
<feature type="region of interest" description="Disordered" evidence="14">
    <location>
        <begin position="271"/>
        <end position="357"/>
    </location>
</feature>
<evidence type="ECO:0000256" key="3">
    <source>
        <dbReference type="ARBA" id="ARBA00022723"/>
    </source>
</evidence>
<dbReference type="PANTHER" id="PTHR46179:SF1">
    <property type="entry name" value="TRANSCRIPTION FACTOR IIIA"/>
    <property type="match status" value="1"/>
</dbReference>
<keyword evidence="3" id="KW-0479">Metal-binding</keyword>
<dbReference type="GeneID" id="108260159"/>
<keyword evidence="8" id="KW-0805">Transcription regulation</keyword>
<dbReference type="PROSITE" id="PS50157">
    <property type="entry name" value="ZINC_FINGER_C2H2_2"/>
    <property type="match status" value="8"/>
</dbReference>
<dbReference type="SMART" id="SM00355">
    <property type="entry name" value="ZnF_C2H2"/>
    <property type="match status" value="9"/>
</dbReference>
<proteinExistence type="predicted"/>
<organism evidence="16 17">
    <name type="scientific">Ictalurus punctatus</name>
    <name type="common">Channel catfish</name>
    <name type="synonym">Silurus punctatus</name>
    <dbReference type="NCBI Taxonomy" id="7998"/>
    <lineage>
        <taxon>Eukaryota</taxon>
        <taxon>Metazoa</taxon>
        <taxon>Chordata</taxon>
        <taxon>Craniata</taxon>
        <taxon>Vertebrata</taxon>
        <taxon>Euteleostomi</taxon>
        <taxon>Actinopterygii</taxon>
        <taxon>Neopterygii</taxon>
        <taxon>Teleostei</taxon>
        <taxon>Ostariophysi</taxon>
        <taxon>Siluriformes</taxon>
        <taxon>Ictaluridae</taxon>
        <taxon>Ictalurus</taxon>
    </lineage>
</organism>
<feature type="domain" description="C2H2-type" evidence="15">
    <location>
        <begin position="45"/>
        <end position="74"/>
    </location>
</feature>
<dbReference type="Gene3D" id="3.30.160.60">
    <property type="entry name" value="Classic Zinc Finger"/>
    <property type="match status" value="8"/>
</dbReference>
<feature type="domain" description="C2H2-type" evidence="15">
    <location>
        <begin position="15"/>
        <end position="44"/>
    </location>
</feature>
<dbReference type="PANTHER" id="PTHR46179">
    <property type="entry name" value="ZINC FINGER PROTEIN"/>
    <property type="match status" value="1"/>
</dbReference>
<evidence type="ECO:0000256" key="14">
    <source>
        <dbReference type="SAM" id="MobiDB-lite"/>
    </source>
</evidence>
<dbReference type="GO" id="GO:0003723">
    <property type="term" value="F:RNA binding"/>
    <property type="evidence" value="ECO:0007669"/>
    <property type="project" value="UniProtKB-KW"/>
</dbReference>
<accession>A0A2D0QAK4</accession>
<feature type="domain" description="C2H2-type" evidence="15">
    <location>
        <begin position="137"/>
        <end position="163"/>
    </location>
</feature>
<dbReference type="GO" id="GO:0003677">
    <property type="term" value="F:DNA binding"/>
    <property type="evidence" value="ECO:0007669"/>
    <property type="project" value="UniProtKB-KW"/>
</dbReference>
<feature type="domain" description="C2H2-type" evidence="15">
    <location>
        <begin position="221"/>
        <end position="251"/>
    </location>
</feature>
<gene>
    <name evidence="17" type="primary">gtf3aa</name>
</gene>
<dbReference type="GO" id="GO:0042254">
    <property type="term" value="P:ribosome biogenesis"/>
    <property type="evidence" value="ECO:0007669"/>
    <property type="project" value="UniProtKB-KW"/>
</dbReference>
<keyword evidence="16" id="KW-1185">Reference proteome</keyword>
<evidence type="ECO:0000256" key="1">
    <source>
        <dbReference type="ARBA" id="ARBA00004123"/>
    </source>
</evidence>
<feature type="domain" description="C2H2-type" evidence="15">
    <location>
        <begin position="192"/>
        <end position="219"/>
    </location>
</feature>
<evidence type="ECO:0000256" key="7">
    <source>
        <dbReference type="ARBA" id="ARBA00022884"/>
    </source>
</evidence>
<dbReference type="RefSeq" id="XP_017315713.1">
    <property type="nucleotide sequence ID" value="XM_017460224.2"/>
</dbReference>
<dbReference type="InterPro" id="IPR054599">
    <property type="entry name" value="TFIIIA_Zfn-C2H2"/>
</dbReference>
<keyword evidence="9" id="KW-0238">DNA-binding</keyword>
<evidence type="ECO:0000256" key="13">
    <source>
        <dbReference type="PROSITE-ProRule" id="PRU00042"/>
    </source>
</evidence>
<evidence type="ECO:0000313" key="16">
    <source>
        <dbReference type="Proteomes" id="UP000221080"/>
    </source>
</evidence>
<evidence type="ECO:0000313" key="17">
    <source>
        <dbReference type="RefSeq" id="XP_017315713.1"/>
    </source>
</evidence>
<feature type="domain" description="C2H2-type" evidence="15">
    <location>
        <begin position="107"/>
        <end position="136"/>
    </location>
</feature>
<feature type="domain" description="C2H2-type" evidence="15">
    <location>
        <begin position="252"/>
        <end position="281"/>
    </location>
</feature>
<keyword evidence="6" id="KW-0862">Zinc</keyword>
<reference evidence="17" key="2">
    <citation type="submission" date="2025-08" db="UniProtKB">
        <authorList>
            <consortium name="RefSeq"/>
        </authorList>
    </citation>
    <scope>IDENTIFICATION</scope>
    <source>
        <tissue evidence="17">Blood</tissue>
    </source>
</reference>
<dbReference type="GO" id="GO:0005634">
    <property type="term" value="C:nucleus"/>
    <property type="evidence" value="ECO:0007669"/>
    <property type="project" value="UniProtKB-SubCell"/>
</dbReference>
<dbReference type="Pfam" id="PF22110">
    <property type="entry name" value="TFIIIA_zf-C2H2"/>
    <property type="match status" value="1"/>
</dbReference>
<keyword evidence="4" id="KW-0677">Repeat</keyword>
<evidence type="ECO:0000256" key="11">
    <source>
        <dbReference type="ARBA" id="ARBA00023242"/>
    </source>
</evidence>
<dbReference type="FunFam" id="3.30.160.60:FF:001102">
    <property type="entry name" value="Transcription factor IIIA"/>
    <property type="match status" value="1"/>
</dbReference>
<dbReference type="Pfam" id="PF00096">
    <property type="entry name" value="zf-C2H2"/>
    <property type="match status" value="5"/>
</dbReference>
<reference evidence="16" key="1">
    <citation type="journal article" date="2016" name="Nat. Commun.">
        <title>The channel catfish genome sequence provides insights into the evolution of scale formation in teleosts.</title>
        <authorList>
            <person name="Liu Z."/>
            <person name="Liu S."/>
            <person name="Yao J."/>
            <person name="Bao L."/>
            <person name="Zhang J."/>
            <person name="Li Y."/>
            <person name="Jiang C."/>
            <person name="Sun L."/>
            <person name="Wang R."/>
            <person name="Zhang Y."/>
            <person name="Zhou T."/>
            <person name="Zeng Q."/>
            <person name="Fu Q."/>
            <person name="Gao S."/>
            <person name="Li N."/>
            <person name="Koren S."/>
            <person name="Jiang Y."/>
            <person name="Zimin A."/>
            <person name="Xu P."/>
            <person name="Phillippy A.M."/>
            <person name="Geng X."/>
            <person name="Song L."/>
            <person name="Sun F."/>
            <person name="Li C."/>
            <person name="Wang X."/>
            <person name="Chen A."/>
            <person name="Jin Y."/>
            <person name="Yuan Z."/>
            <person name="Yang Y."/>
            <person name="Tan S."/>
            <person name="Peatman E."/>
            <person name="Lu J."/>
            <person name="Qin Z."/>
            <person name="Dunham R."/>
            <person name="Li Z."/>
            <person name="Sonstegard T."/>
            <person name="Feng J."/>
            <person name="Danzmann R.G."/>
            <person name="Schroeder S."/>
            <person name="Scheffler B."/>
            <person name="Duke M.V."/>
            <person name="Ballard L."/>
            <person name="Kucuktas H."/>
            <person name="Kaltenboeck L."/>
            <person name="Liu H."/>
            <person name="Armbruster J."/>
            <person name="Xie Y."/>
            <person name="Kirby M.L."/>
            <person name="Tian Y."/>
            <person name="Flanagan M.E."/>
            <person name="Mu W."/>
            <person name="Waldbieser G.C."/>
        </authorList>
    </citation>
    <scope>NUCLEOTIDE SEQUENCE [LARGE SCALE GENOMIC DNA]</scope>
    <source>
        <strain evidence="16">SDA103</strain>
    </source>
</reference>
<dbReference type="InterPro" id="IPR051061">
    <property type="entry name" value="Zinc_finger_trans_reg"/>
</dbReference>
<feature type="domain" description="C2H2-type" evidence="15">
    <location>
        <begin position="75"/>
        <end position="105"/>
    </location>
</feature>
<evidence type="ECO:0000259" key="15">
    <source>
        <dbReference type="PROSITE" id="PS50157"/>
    </source>
</evidence>
<keyword evidence="5 13" id="KW-0863">Zinc-finger</keyword>